<dbReference type="PROSITE" id="PS50111">
    <property type="entry name" value="CHEMOTAXIS_TRANSDUC_2"/>
    <property type="match status" value="1"/>
</dbReference>
<evidence type="ECO:0000313" key="5">
    <source>
        <dbReference type="EMBL" id="SMF33335.1"/>
    </source>
</evidence>
<dbReference type="STRING" id="1519643.SAMN06295933_2894"/>
<keyword evidence="3" id="KW-1133">Transmembrane helix</keyword>
<keyword evidence="6" id="KW-1185">Reference proteome</keyword>
<dbReference type="Gene3D" id="6.10.340.10">
    <property type="match status" value="1"/>
</dbReference>
<feature type="domain" description="Methyl-accepting transducer" evidence="4">
    <location>
        <begin position="238"/>
        <end position="474"/>
    </location>
</feature>
<keyword evidence="1 2" id="KW-0807">Transducer</keyword>
<dbReference type="PANTHER" id="PTHR32089:SF112">
    <property type="entry name" value="LYSOZYME-LIKE PROTEIN-RELATED"/>
    <property type="match status" value="1"/>
</dbReference>
<dbReference type="Pfam" id="PF00015">
    <property type="entry name" value="MCPsignal"/>
    <property type="match status" value="1"/>
</dbReference>
<protein>
    <submittedName>
        <fullName evidence="5">Methyl-accepting chemotaxis protein</fullName>
    </submittedName>
</protein>
<dbReference type="AlphaFoldDB" id="A0A1X7EG26"/>
<dbReference type="SUPFAM" id="SSF58104">
    <property type="entry name" value="Methyl-accepting chemotaxis protein (MCP) signaling domain"/>
    <property type="match status" value="1"/>
</dbReference>
<dbReference type="PANTHER" id="PTHR32089">
    <property type="entry name" value="METHYL-ACCEPTING CHEMOTAXIS PROTEIN MCPB"/>
    <property type="match status" value="1"/>
</dbReference>
<evidence type="ECO:0000313" key="6">
    <source>
        <dbReference type="Proteomes" id="UP000192906"/>
    </source>
</evidence>
<name>A0A1X7EG26_9BACT</name>
<evidence type="ECO:0000256" key="3">
    <source>
        <dbReference type="SAM" id="Phobius"/>
    </source>
</evidence>
<keyword evidence="3" id="KW-0472">Membrane</keyword>
<dbReference type="CDD" id="cd11386">
    <property type="entry name" value="MCP_signal"/>
    <property type="match status" value="1"/>
</dbReference>
<dbReference type="EMBL" id="FWZU01000005">
    <property type="protein sequence ID" value="SMF33335.1"/>
    <property type="molecule type" value="Genomic_DNA"/>
</dbReference>
<dbReference type="Gene3D" id="1.10.287.950">
    <property type="entry name" value="Methyl-accepting chemotaxis protein"/>
    <property type="match status" value="1"/>
</dbReference>
<dbReference type="Proteomes" id="UP000192906">
    <property type="component" value="Unassembled WGS sequence"/>
</dbReference>
<dbReference type="SUPFAM" id="SSF55785">
    <property type="entry name" value="PYP-like sensor domain (PAS domain)"/>
    <property type="match status" value="1"/>
</dbReference>
<gene>
    <name evidence="5" type="ORF">SAMN06295933_2894</name>
</gene>
<dbReference type="InterPro" id="IPR004089">
    <property type="entry name" value="MCPsignal_dom"/>
</dbReference>
<evidence type="ECO:0000256" key="2">
    <source>
        <dbReference type="PROSITE-ProRule" id="PRU00284"/>
    </source>
</evidence>
<dbReference type="Pfam" id="PF13426">
    <property type="entry name" value="PAS_9"/>
    <property type="match status" value="1"/>
</dbReference>
<organism evidence="5 6">
    <name type="scientific">Desulfovibrio gilichinskyi</name>
    <dbReference type="NCBI Taxonomy" id="1519643"/>
    <lineage>
        <taxon>Bacteria</taxon>
        <taxon>Pseudomonadati</taxon>
        <taxon>Thermodesulfobacteriota</taxon>
        <taxon>Desulfovibrionia</taxon>
        <taxon>Desulfovibrionales</taxon>
        <taxon>Desulfovibrionaceae</taxon>
        <taxon>Desulfovibrio</taxon>
    </lineage>
</organism>
<dbReference type="Gene3D" id="3.30.450.20">
    <property type="entry name" value="PAS domain"/>
    <property type="match status" value="1"/>
</dbReference>
<reference evidence="6" key="1">
    <citation type="submission" date="2017-04" db="EMBL/GenBank/DDBJ databases">
        <authorList>
            <person name="Varghese N."/>
            <person name="Submissions S."/>
        </authorList>
    </citation>
    <scope>NUCLEOTIDE SEQUENCE [LARGE SCALE GENOMIC DNA]</scope>
    <source>
        <strain evidence="6">K3S</strain>
    </source>
</reference>
<feature type="transmembrane region" description="Helical" evidence="3">
    <location>
        <begin position="29"/>
        <end position="48"/>
    </location>
</feature>
<dbReference type="GO" id="GO:0016020">
    <property type="term" value="C:membrane"/>
    <property type="evidence" value="ECO:0007669"/>
    <property type="project" value="InterPro"/>
</dbReference>
<accession>A0A1X7EG26</accession>
<dbReference type="SMART" id="SM00283">
    <property type="entry name" value="MA"/>
    <property type="match status" value="1"/>
</dbReference>
<keyword evidence="3" id="KW-0812">Transmembrane</keyword>
<dbReference type="RefSeq" id="WP_085103466.1">
    <property type="nucleotide sequence ID" value="NZ_FWZU01000005.1"/>
</dbReference>
<dbReference type="OrthoDB" id="9816383at2"/>
<sequence>MFKRLLFCLASVLVLMILAMTFQKNILISLSIQAVAILFLMAAVFFVIKKVIHPIKLLNAQVKSISEGNFETGSNSNYICELGTLEHEVNKLSDMLNKKIGMSESMLSSIMTPMGVVGKDGNIIWLNESILKLLEIDGNSDKFIGTDFSVFFYGTKQETVSEKSLKEKKKLFAKTQVTSRKGNIKYISIAASPIFDTRGNLIGGFTTIMDFTNIKVKEDFITAQNEKIAKGVSDASKISEQLAKASETIKAEVNISSEGTREQRFMTEEVSSAMEQMNITITDVSKNANDTAHMARQTQTTAKNGTKLVSDVIDVMHNVTKNAQNLKNEMATLETHSNGISSIMQTISDIADQTNLLALNAAIEAARAGTAGLGFSVVADEIRKLAEKTMVATKDVGHYIASIQSSSNQSTEATTETLLSIKEASRICDEAGKALEQILGFSQNTADQVDNIAAAAEQQSIASGEVNNALDEVNKIAAKTADSMNKAAESVSDLAQLATELDHNMNAMQKQEKA</sequence>
<dbReference type="GO" id="GO:0007165">
    <property type="term" value="P:signal transduction"/>
    <property type="evidence" value="ECO:0007669"/>
    <property type="project" value="UniProtKB-KW"/>
</dbReference>
<dbReference type="InterPro" id="IPR035965">
    <property type="entry name" value="PAS-like_dom_sf"/>
</dbReference>
<proteinExistence type="predicted"/>
<dbReference type="InterPro" id="IPR000014">
    <property type="entry name" value="PAS"/>
</dbReference>
<evidence type="ECO:0000256" key="1">
    <source>
        <dbReference type="ARBA" id="ARBA00023224"/>
    </source>
</evidence>
<evidence type="ECO:0000259" key="4">
    <source>
        <dbReference type="PROSITE" id="PS50111"/>
    </source>
</evidence>